<dbReference type="GO" id="GO:0005524">
    <property type="term" value="F:ATP binding"/>
    <property type="evidence" value="ECO:0007669"/>
    <property type="project" value="UniProtKB-KW"/>
</dbReference>
<comment type="pathway">
    <text evidence="1">Pyrimidine metabolism; CTP biosynthesis via de novo pathway; UDP from UMP (UMPK route): step 1/1.</text>
</comment>
<keyword evidence="7" id="KW-0418">Kinase</keyword>
<evidence type="ECO:0000256" key="6">
    <source>
        <dbReference type="ARBA" id="ARBA00022741"/>
    </source>
</evidence>
<evidence type="ECO:0000256" key="10">
    <source>
        <dbReference type="ARBA" id="ARBA00032092"/>
    </source>
</evidence>
<evidence type="ECO:0000256" key="1">
    <source>
        <dbReference type="ARBA" id="ARBA00004791"/>
    </source>
</evidence>
<evidence type="ECO:0000256" key="4">
    <source>
        <dbReference type="ARBA" id="ARBA00022490"/>
    </source>
</evidence>
<keyword evidence="5" id="KW-0808">Transferase</keyword>
<comment type="caution">
    <text evidence="12">The sequence shown here is derived from an EMBL/GenBank/DDBJ whole genome shotgun (WGS) entry which is preliminary data.</text>
</comment>
<dbReference type="Proteomes" id="UP000178179">
    <property type="component" value="Unassembled WGS sequence"/>
</dbReference>
<evidence type="ECO:0000256" key="7">
    <source>
        <dbReference type="ARBA" id="ARBA00022777"/>
    </source>
</evidence>
<accession>A0A1G1YYH4</accession>
<dbReference type="InterPro" id="IPR001048">
    <property type="entry name" value="Asp/Glu/Uridylate_kinase"/>
</dbReference>
<sequence>MKYKFGKTYVIALGGSIVFPDQIDVSFIKQFKKLVEELVGDGKRFVLVVGGGKLARMYQEAAKEISKLSDKDKDWIGIHATRSNAQLLHAIFGDMVEPVIIDNRNRIRPLRKPVTIGSGWQPGWSTDFVTSAIAKDLGVKEFIIAGTPDHVYEKDPAKYPKARTFDELSWGIYRKLVPEKWIPGASAPVDPIAAAFSQKHGLKAIVIDGRRLSNFKRLLKGQTFVGTLIK</sequence>
<evidence type="ECO:0000256" key="8">
    <source>
        <dbReference type="ARBA" id="ARBA00022840"/>
    </source>
</evidence>
<dbReference type="SUPFAM" id="SSF53633">
    <property type="entry name" value="Carbamate kinase-like"/>
    <property type="match status" value="1"/>
</dbReference>
<feature type="domain" description="Aspartate/glutamate/uridylate kinase" evidence="11">
    <location>
        <begin position="7"/>
        <end position="208"/>
    </location>
</feature>
<gene>
    <name evidence="12" type="ORF">A2119_02600</name>
</gene>
<evidence type="ECO:0000313" key="12">
    <source>
        <dbReference type="EMBL" id="OGY56700.1"/>
    </source>
</evidence>
<evidence type="ECO:0000313" key="13">
    <source>
        <dbReference type="Proteomes" id="UP000178179"/>
    </source>
</evidence>
<evidence type="ECO:0000256" key="9">
    <source>
        <dbReference type="ARBA" id="ARBA00022975"/>
    </source>
</evidence>
<dbReference type="Gene3D" id="3.40.1160.10">
    <property type="entry name" value="Acetylglutamate kinase-like"/>
    <property type="match status" value="1"/>
</dbReference>
<dbReference type="AlphaFoldDB" id="A0A1G1YYH4"/>
<keyword evidence="4" id="KW-0963">Cytoplasm</keyword>
<dbReference type="EMBL" id="MHIS01000009">
    <property type="protein sequence ID" value="OGY56700.1"/>
    <property type="molecule type" value="Genomic_DNA"/>
</dbReference>
<evidence type="ECO:0000256" key="5">
    <source>
        <dbReference type="ARBA" id="ARBA00022679"/>
    </source>
</evidence>
<dbReference type="NCBIfam" id="TIGR02076">
    <property type="entry name" value="pyrH_arch"/>
    <property type="match status" value="1"/>
</dbReference>
<keyword evidence="8" id="KW-0067">ATP-binding</keyword>
<dbReference type="GO" id="GO:0006225">
    <property type="term" value="P:UDP biosynthetic process"/>
    <property type="evidence" value="ECO:0007669"/>
    <property type="project" value="TreeGrafter"/>
</dbReference>
<dbReference type="InterPro" id="IPR036393">
    <property type="entry name" value="AceGlu_kinase-like_sf"/>
</dbReference>
<keyword evidence="6" id="KW-0547">Nucleotide-binding</keyword>
<evidence type="ECO:0000259" key="11">
    <source>
        <dbReference type="Pfam" id="PF00696"/>
    </source>
</evidence>
<evidence type="ECO:0000256" key="3">
    <source>
        <dbReference type="ARBA" id="ARBA00012899"/>
    </source>
</evidence>
<protein>
    <recommendedName>
        <fullName evidence="3">UMP kinase</fullName>
        <ecNumber evidence="3">2.7.4.22</ecNumber>
    </recommendedName>
    <alternativeName>
        <fullName evidence="10">Uridine monophosphate kinase</fullName>
    </alternativeName>
</protein>
<comment type="similarity">
    <text evidence="2">Belongs to the UMP kinase family.</text>
</comment>
<name>A0A1G1YYH4_9BACT</name>
<reference evidence="12 13" key="1">
    <citation type="journal article" date="2016" name="Nat. Commun.">
        <title>Thousands of microbial genomes shed light on interconnected biogeochemical processes in an aquifer system.</title>
        <authorList>
            <person name="Anantharaman K."/>
            <person name="Brown C.T."/>
            <person name="Hug L.A."/>
            <person name="Sharon I."/>
            <person name="Castelle C.J."/>
            <person name="Probst A.J."/>
            <person name="Thomas B.C."/>
            <person name="Singh A."/>
            <person name="Wilkins M.J."/>
            <person name="Karaoz U."/>
            <person name="Brodie E.L."/>
            <person name="Williams K.H."/>
            <person name="Hubbard S.S."/>
            <person name="Banfield J.F."/>
        </authorList>
    </citation>
    <scope>NUCLEOTIDE SEQUENCE [LARGE SCALE GENOMIC DNA]</scope>
</reference>
<dbReference type="PANTHER" id="PTHR42833">
    <property type="entry name" value="URIDYLATE KINASE"/>
    <property type="match status" value="1"/>
</dbReference>
<evidence type="ECO:0000256" key="2">
    <source>
        <dbReference type="ARBA" id="ARBA00007614"/>
    </source>
</evidence>
<dbReference type="GO" id="GO:0033862">
    <property type="term" value="F:UMP kinase activity"/>
    <property type="evidence" value="ECO:0007669"/>
    <property type="project" value="UniProtKB-EC"/>
</dbReference>
<keyword evidence="9" id="KW-0665">Pyrimidine biosynthesis</keyword>
<organism evidence="12 13">
    <name type="scientific">Candidatus Colwellbacteria bacterium GWA2_46_10</name>
    <dbReference type="NCBI Taxonomy" id="1797684"/>
    <lineage>
        <taxon>Bacteria</taxon>
        <taxon>Candidatus Colwelliibacteriota</taxon>
    </lineage>
</organism>
<dbReference type="EC" id="2.7.4.22" evidence="3"/>
<dbReference type="Pfam" id="PF00696">
    <property type="entry name" value="AA_kinase"/>
    <property type="match status" value="1"/>
</dbReference>
<dbReference type="InterPro" id="IPR011818">
    <property type="entry name" value="Uridylate_kinase_arch/spir"/>
</dbReference>
<proteinExistence type="inferred from homology"/>
<dbReference type="PANTHER" id="PTHR42833:SF4">
    <property type="entry name" value="URIDYLATE KINASE PUMPKIN, CHLOROPLASTIC"/>
    <property type="match status" value="1"/>
</dbReference>